<accession>A0A1F6NBM5</accession>
<evidence type="ECO:0000313" key="2">
    <source>
        <dbReference type="Proteomes" id="UP000178726"/>
    </source>
</evidence>
<dbReference type="EMBL" id="MFQK01000007">
    <property type="protein sequence ID" value="OGH81251.1"/>
    <property type="molecule type" value="Genomic_DNA"/>
</dbReference>
<evidence type="ECO:0000313" key="1">
    <source>
        <dbReference type="EMBL" id="OGH81251.1"/>
    </source>
</evidence>
<sequence>MRLFIAFPVPETVRRLTIEACQLGQKKYPLLLARWIQPHNVHVSLEFLGSLHKKQVQTVREILIYLTKKVPLFLFNTLGLVSFPNVYNHLGS</sequence>
<dbReference type="AlphaFoldDB" id="A0A1F6NBM5"/>
<reference evidence="1 2" key="1">
    <citation type="journal article" date="2016" name="Nat. Commun.">
        <title>Thousands of microbial genomes shed light on interconnected biogeochemical processes in an aquifer system.</title>
        <authorList>
            <person name="Anantharaman K."/>
            <person name="Brown C.T."/>
            <person name="Hug L.A."/>
            <person name="Sharon I."/>
            <person name="Castelle C.J."/>
            <person name="Probst A.J."/>
            <person name="Thomas B.C."/>
            <person name="Singh A."/>
            <person name="Wilkins M.J."/>
            <person name="Karaoz U."/>
            <person name="Brodie E.L."/>
            <person name="Williams K.H."/>
            <person name="Hubbard S.S."/>
            <person name="Banfield J.F."/>
        </authorList>
    </citation>
    <scope>NUCLEOTIDE SEQUENCE [LARGE SCALE GENOMIC DNA]</scope>
</reference>
<name>A0A1F6NBM5_9BACT</name>
<gene>
    <name evidence="1" type="ORF">A3I29_02515</name>
</gene>
<comment type="caution">
    <text evidence="1">The sequence shown here is derived from an EMBL/GenBank/DDBJ whole genome shotgun (WGS) entry which is preliminary data.</text>
</comment>
<dbReference type="SUPFAM" id="SSF55144">
    <property type="entry name" value="LigT-like"/>
    <property type="match status" value="1"/>
</dbReference>
<organism evidence="1 2">
    <name type="scientific">Candidatus Magasanikbacteria bacterium RIFCSPLOWO2_02_FULL_44_11</name>
    <dbReference type="NCBI Taxonomy" id="1798689"/>
    <lineage>
        <taxon>Bacteria</taxon>
        <taxon>Candidatus Magasanikiibacteriota</taxon>
    </lineage>
</organism>
<dbReference type="InterPro" id="IPR009097">
    <property type="entry name" value="Cyclic_Pdiesterase"/>
</dbReference>
<evidence type="ECO:0008006" key="3">
    <source>
        <dbReference type="Google" id="ProtNLM"/>
    </source>
</evidence>
<proteinExistence type="predicted"/>
<dbReference type="STRING" id="1798689.A3I29_02515"/>
<protein>
    <recommendedName>
        <fullName evidence="3">2'-5' RNA ligase</fullName>
    </recommendedName>
</protein>
<dbReference type="Proteomes" id="UP000178726">
    <property type="component" value="Unassembled WGS sequence"/>
</dbReference>
<dbReference type="Gene3D" id="3.90.1140.10">
    <property type="entry name" value="Cyclic phosphodiesterase"/>
    <property type="match status" value="1"/>
</dbReference>